<organism evidence="5 7">
    <name type="scientific">Catenibacterium mitsuokai</name>
    <dbReference type="NCBI Taxonomy" id="100886"/>
    <lineage>
        <taxon>Bacteria</taxon>
        <taxon>Bacillati</taxon>
        <taxon>Bacillota</taxon>
        <taxon>Erysipelotrichia</taxon>
        <taxon>Erysipelotrichales</taxon>
        <taxon>Coprobacillaceae</taxon>
        <taxon>Catenibacterium</taxon>
    </lineage>
</organism>
<dbReference type="InterPro" id="IPR043504">
    <property type="entry name" value="Peptidase_S1_PA_chymotrypsin"/>
</dbReference>
<evidence type="ECO:0000313" key="7">
    <source>
        <dbReference type="Proteomes" id="UP001196408"/>
    </source>
</evidence>
<evidence type="ECO:0000313" key="6">
    <source>
        <dbReference type="EMBL" id="MBV3393184.1"/>
    </source>
</evidence>
<name>A0AAW4MVE2_9FIRM</name>
<keyword evidence="3" id="KW-0378">Hydrolase</keyword>
<evidence type="ECO:0000313" key="5">
    <source>
        <dbReference type="EMBL" id="MBV3383175.1"/>
    </source>
</evidence>
<evidence type="ECO:0000256" key="1">
    <source>
        <dbReference type="ARBA" id="ARBA00010541"/>
    </source>
</evidence>
<dbReference type="PANTHER" id="PTHR43343:SF3">
    <property type="entry name" value="PROTEASE DO-LIKE 8, CHLOROPLASTIC"/>
    <property type="match status" value="1"/>
</dbReference>
<proteinExistence type="inferred from homology"/>
<dbReference type="InterPro" id="IPR001940">
    <property type="entry name" value="Peptidase_S1C"/>
</dbReference>
<keyword evidence="8" id="KW-1185">Reference proteome</keyword>
<keyword evidence="2" id="KW-0645">Protease</keyword>
<dbReference type="Proteomes" id="UP001196408">
    <property type="component" value="Unassembled WGS sequence"/>
</dbReference>
<dbReference type="GO" id="GO:0004252">
    <property type="term" value="F:serine-type endopeptidase activity"/>
    <property type="evidence" value="ECO:0007669"/>
    <property type="project" value="InterPro"/>
</dbReference>
<dbReference type="EMBL" id="JAHOEF010000053">
    <property type="protein sequence ID" value="MBV3383175.1"/>
    <property type="molecule type" value="Genomic_DNA"/>
</dbReference>
<dbReference type="GO" id="GO:0006508">
    <property type="term" value="P:proteolysis"/>
    <property type="evidence" value="ECO:0007669"/>
    <property type="project" value="UniProtKB-KW"/>
</dbReference>
<evidence type="ECO:0000313" key="8">
    <source>
        <dbReference type="Proteomes" id="UP001197492"/>
    </source>
</evidence>
<accession>A0AAW4MVE2</accession>
<dbReference type="EMBL" id="JAHOEL010000051">
    <property type="protein sequence ID" value="MBV3393184.1"/>
    <property type="molecule type" value="Genomic_DNA"/>
</dbReference>
<evidence type="ECO:0000256" key="4">
    <source>
        <dbReference type="SAM" id="Phobius"/>
    </source>
</evidence>
<dbReference type="SUPFAM" id="SSF50494">
    <property type="entry name" value="Trypsin-like serine proteases"/>
    <property type="match status" value="1"/>
</dbReference>
<keyword evidence="4" id="KW-1133">Transmembrane helix</keyword>
<keyword evidence="4" id="KW-0812">Transmembrane</keyword>
<dbReference type="PRINTS" id="PR00834">
    <property type="entry name" value="PROTEASES2C"/>
</dbReference>
<evidence type="ECO:0000256" key="2">
    <source>
        <dbReference type="ARBA" id="ARBA00022670"/>
    </source>
</evidence>
<dbReference type="RefSeq" id="WP_022425609.1">
    <property type="nucleotide sequence ID" value="NZ_JAHOEB010000051.1"/>
</dbReference>
<evidence type="ECO:0000256" key="3">
    <source>
        <dbReference type="ARBA" id="ARBA00022801"/>
    </source>
</evidence>
<gene>
    <name evidence="5" type="ORF">KSV97_08080</name>
    <name evidence="6" type="ORF">KSW06_07945</name>
</gene>
<comment type="caution">
    <text evidence="5">The sequence shown here is derived from an EMBL/GenBank/DDBJ whole genome shotgun (WGS) entry which is preliminary data.</text>
</comment>
<dbReference type="InterPro" id="IPR009003">
    <property type="entry name" value="Peptidase_S1_PA"/>
</dbReference>
<reference evidence="5 8" key="1">
    <citation type="submission" date="2021-06" db="EMBL/GenBank/DDBJ databases">
        <title>Collection of gut derived symbiotic bacterial strains cultured from healthy donors.</title>
        <authorList>
            <person name="Lin H."/>
            <person name="Littmann E."/>
            <person name="Pamer E.G."/>
        </authorList>
    </citation>
    <scope>NUCLEOTIDE SEQUENCE</scope>
    <source>
        <strain evidence="6 8">MSK.21.70</strain>
        <strain evidence="5">MSK.21.82</strain>
    </source>
</reference>
<dbReference type="Proteomes" id="UP001197492">
    <property type="component" value="Unassembled WGS sequence"/>
</dbReference>
<dbReference type="InterPro" id="IPR051201">
    <property type="entry name" value="Chloro_Bact_Ser_Proteases"/>
</dbReference>
<protein>
    <submittedName>
        <fullName evidence="5">Trypsin-like peptidase domain-containing protein</fullName>
    </submittedName>
</protein>
<dbReference type="AlphaFoldDB" id="A0AAW4MVE2"/>
<feature type="transmembrane region" description="Helical" evidence="4">
    <location>
        <begin position="25"/>
        <end position="46"/>
    </location>
</feature>
<comment type="similarity">
    <text evidence="1">Belongs to the peptidase S1C family.</text>
</comment>
<dbReference type="Pfam" id="PF13365">
    <property type="entry name" value="Trypsin_2"/>
    <property type="match status" value="1"/>
</dbReference>
<sequence>MNNENLKDVYEKQNKKKVSRLSKNIGKAFIAVALGFGGGAAGSYFMNNQGTTVVTKTTTTKATGTSNDASSISSKMTQSVVAITTENISRDNFWYGSQVSSGAGSGVIMSSDGYIITCAHVVSGASTIKVTTSDNKTYDATLVGTYSDNDIAVLKINATNLKPATFANSDKLVQGQSTYAVGNPEGTFSDSITSGIVSALNRKITVQLDNDDSSSSSDYGRFGQLYSSSKTISISVIQTDAAVSPGNSGGGLFNGNGDLIGIVNAKSSDTNSEGLGFAIPSNTALKIAKELINKSN</sequence>
<dbReference type="Gene3D" id="2.40.10.10">
    <property type="entry name" value="Trypsin-like serine proteases"/>
    <property type="match status" value="2"/>
</dbReference>
<dbReference type="PANTHER" id="PTHR43343">
    <property type="entry name" value="PEPTIDASE S12"/>
    <property type="match status" value="1"/>
</dbReference>
<keyword evidence="4" id="KW-0472">Membrane</keyword>